<gene>
    <name evidence="2" type="ORF">EHO57_14765</name>
    <name evidence="3" type="ORF">EHQ53_11735</name>
</gene>
<protein>
    <submittedName>
        <fullName evidence="2">Uncharacterized protein</fullName>
    </submittedName>
</protein>
<dbReference type="Proteomes" id="UP000297273">
    <property type="component" value="Unassembled WGS sequence"/>
</dbReference>
<evidence type="ECO:0000256" key="1">
    <source>
        <dbReference type="SAM" id="MobiDB-lite"/>
    </source>
</evidence>
<evidence type="ECO:0000313" key="4">
    <source>
        <dbReference type="Proteomes" id="UP000297273"/>
    </source>
</evidence>
<keyword evidence="4" id="KW-1185">Reference proteome</keyword>
<dbReference type="EMBL" id="RQGC01000007">
    <property type="protein sequence ID" value="TGL40648.1"/>
    <property type="molecule type" value="Genomic_DNA"/>
</dbReference>
<organism evidence="2 5">
    <name type="scientific">Leptospira langatensis</name>
    <dbReference type="NCBI Taxonomy" id="2484983"/>
    <lineage>
        <taxon>Bacteria</taxon>
        <taxon>Pseudomonadati</taxon>
        <taxon>Spirochaetota</taxon>
        <taxon>Spirochaetia</taxon>
        <taxon>Leptospirales</taxon>
        <taxon>Leptospiraceae</taxon>
        <taxon>Leptospira</taxon>
    </lineage>
</organism>
<evidence type="ECO:0000313" key="3">
    <source>
        <dbReference type="EMBL" id="TGL40648.1"/>
    </source>
</evidence>
<evidence type="ECO:0000313" key="2">
    <source>
        <dbReference type="EMBL" id="TGJ98785.1"/>
    </source>
</evidence>
<proteinExistence type="predicted"/>
<accession>A0A5F1ZS91</accession>
<dbReference type="EMBL" id="RQER01000010">
    <property type="protein sequence ID" value="TGJ98785.1"/>
    <property type="molecule type" value="Genomic_DNA"/>
</dbReference>
<dbReference type="AlphaFoldDB" id="A0A5F1ZS91"/>
<feature type="compositionally biased region" description="Basic and acidic residues" evidence="1">
    <location>
        <begin position="68"/>
        <end position="78"/>
    </location>
</feature>
<comment type="caution">
    <text evidence="2">The sequence shown here is derived from an EMBL/GenBank/DDBJ whole genome shotgun (WGS) entry which is preliminary data.</text>
</comment>
<dbReference type="Proteomes" id="UP000297946">
    <property type="component" value="Unassembled WGS sequence"/>
</dbReference>
<sequence length="104" mass="11926">MKDLGRILVLILLLSPVTLSPGELKYIHLKSGKIVIGIIVEETETYIQVRMENGLFGKLEKRFIEKIGTEKPKKKSEPEPSGSRIKREPDFLDEILSNPRRIRN</sequence>
<feature type="region of interest" description="Disordered" evidence="1">
    <location>
        <begin position="68"/>
        <end position="104"/>
    </location>
</feature>
<reference evidence="4 5" key="2">
    <citation type="journal article" date="2019" name="PLoS Negl. Trop. Dis.">
        <title>Revisiting the worldwide diversity of Leptospira species in the environment.</title>
        <authorList>
            <person name="Vincent A.T."/>
            <person name="Schiettekatte O."/>
            <person name="Bourhy P."/>
            <person name="Veyrier F.J."/>
            <person name="Picardeau M."/>
        </authorList>
    </citation>
    <scope>NUCLEOTIDE SEQUENCE [LARGE SCALE GENOMIC DNA]</scope>
    <source>
        <strain evidence="4">201702690</strain>
        <strain evidence="2 5">SSW18</strain>
    </source>
</reference>
<dbReference type="RefSeq" id="WP_135645964.1">
    <property type="nucleotide sequence ID" value="NZ_RQER01000010.1"/>
</dbReference>
<name>A0A5F1ZS91_9LEPT</name>
<reference evidence="3" key="1">
    <citation type="submission" date="2018-10" db="EMBL/GenBank/DDBJ databases">
        <authorList>
            <person name="Vincent A.T."/>
            <person name="Schiettekatte O."/>
            <person name="Bourhy P."/>
            <person name="Veyrier F.J."/>
            <person name="Picardeau M."/>
        </authorList>
    </citation>
    <scope>NUCLEOTIDE SEQUENCE</scope>
    <source>
        <strain evidence="3">201702690</strain>
    </source>
</reference>
<evidence type="ECO:0000313" key="5">
    <source>
        <dbReference type="Proteomes" id="UP000297946"/>
    </source>
</evidence>